<accession>A0ABN7AJU1</accession>
<proteinExistence type="predicted"/>
<dbReference type="Proteomes" id="UP001307889">
    <property type="component" value="Chromosome 3"/>
</dbReference>
<gene>
    <name evidence="1" type="ORF">NTJ_05326</name>
</gene>
<evidence type="ECO:0000313" key="1">
    <source>
        <dbReference type="EMBL" id="BES92517.1"/>
    </source>
</evidence>
<dbReference type="EMBL" id="AP028911">
    <property type="protein sequence ID" value="BES92517.1"/>
    <property type="molecule type" value="Genomic_DNA"/>
</dbReference>
<protein>
    <submittedName>
        <fullName evidence="1">Uncharacterized protein</fullName>
    </submittedName>
</protein>
<name>A0ABN7AJU1_9HEMI</name>
<sequence length="79" mass="8927">MTFRDLFLKGQMEIVNIFEEGGTKPKDTSAQGFIGLDSRWNMTGNSVLLLRISSNLALPTSLKDWPSRAYCDQITFEKP</sequence>
<organism evidence="1 2">
    <name type="scientific">Nesidiocoris tenuis</name>
    <dbReference type="NCBI Taxonomy" id="355587"/>
    <lineage>
        <taxon>Eukaryota</taxon>
        <taxon>Metazoa</taxon>
        <taxon>Ecdysozoa</taxon>
        <taxon>Arthropoda</taxon>
        <taxon>Hexapoda</taxon>
        <taxon>Insecta</taxon>
        <taxon>Pterygota</taxon>
        <taxon>Neoptera</taxon>
        <taxon>Paraneoptera</taxon>
        <taxon>Hemiptera</taxon>
        <taxon>Heteroptera</taxon>
        <taxon>Panheteroptera</taxon>
        <taxon>Cimicomorpha</taxon>
        <taxon>Miridae</taxon>
        <taxon>Dicyphina</taxon>
        <taxon>Nesidiocoris</taxon>
    </lineage>
</organism>
<evidence type="ECO:0000313" key="2">
    <source>
        <dbReference type="Proteomes" id="UP001307889"/>
    </source>
</evidence>
<keyword evidence="2" id="KW-1185">Reference proteome</keyword>
<reference evidence="1 2" key="1">
    <citation type="submission" date="2023-09" db="EMBL/GenBank/DDBJ databases">
        <title>Nesidiocoris tenuis whole genome shotgun sequence.</title>
        <authorList>
            <person name="Shibata T."/>
            <person name="Shimoda M."/>
            <person name="Kobayashi T."/>
            <person name="Uehara T."/>
        </authorList>
    </citation>
    <scope>NUCLEOTIDE SEQUENCE [LARGE SCALE GENOMIC DNA]</scope>
    <source>
        <strain evidence="1 2">Japan</strain>
    </source>
</reference>